<dbReference type="Gene3D" id="3.30.300.30">
    <property type="match status" value="1"/>
</dbReference>
<dbReference type="EMBL" id="JBHMDM010000003">
    <property type="protein sequence ID" value="MFB9376582.1"/>
    <property type="molecule type" value="Genomic_DNA"/>
</dbReference>
<dbReference type="RefSeq" id="WP_380138120.1">
    <property type="nucleotide sequence ID" value="NZ_JBHLUI010000009.1"/>
</dbReference>
<evidence type="ECO:0000313" key="3">
    <source>
        <dbReference type="EMBL" id="MFB9376582.1"/>
    </source>
</evidence>
<dbReference type="InterPro" id="IPR045851">
    <property type="entry name" value="AMP-bd_C_sf"/>
</dbReference>
<reference evidence="3 4" key="1">
    <citation type="submission" date="2024-09" db="EMBL/GenBank/DDBJ databases">
        <authorList>
            <person name="Sun Q."/>
            <person name="Mori K."/>
        </authorList>
    </citation>
    <scope>NUCLEOTIDE SEQUENCE [LARGE SCALE GENOMIC DNA]</scope>
    <source>
        <strain evidence="3 4">TISTR 1856</strain>
    </source>
</reference>
<dbReference type="PANTHER" id="PTHR43767:SF1">
    <property type="entry name" value="NONRIBOSOMAL PEPTIDE SYNTHASE PES1 (EUROFUNG)-RELATED"/>
    <property type="match status" value="1"/>
</dbReference>
<feature type="domain" description="AMP-dependent synthetase/ligase" evidence="1">
    <location>
        <begin position="59"/>
        <end position="234"/>
    </location>
</feature>
<proteinExistence type="predicted"/>
<dbReference type="Pfam" id="PF13193">
    <property type="entry name" value="AMP-binding_C"/>
    <property type="match status" value="1"/>
</dbReference>
<protein>
    <submittedName>
        <fullName evidence="3">AMP-binding protein</fullName>
    </submittedName>
</protein>
<evidence type="ECO:0000313" key="4">
    <source>
        <dbReference type="Proteomes" id="UP001589748"/>
    </source>
</evidence>
<name>A0ABV5LR75_9ACTN</name>
<sequence>MTDAPPEPLVLAGPARAVLEGFLAGFGGERVVVVTDPTRPASWQQDLLDRVRRATREGRVRPGDAVLLTGGTTGNPRAVVRDRASWVASAPALATLLGLRPTDEVWVPGPPTSTLSLQAAWHAEHCGTEVVGFAGGTAAPPARATVLHGVPSALRAALEARAAGRMPALRVAVVAGDTCPPTLVRRAGELGVDVVEYYGAAELSFVAYRDTRTVPPVAGFAPFPGAEVRVRDGRVEVCSAFRARGYLPGGAPGMPGPEGPLTETVDADGRVWAGVGDGGRWVDGRLHLTGRDATAVTTGGWTVLTADVEAVLGEVEGVLGVVVHGRPHPDLGAVLVAVVETAATTTKGRADLRRRLDAAARELSAPARPRRWSFVARLPRTPAGKTDRAAAALLDDDHR</sequence>
<dbReference type="SUPFAM" id="SSF56801">
    <property type="entry name" value="Acetyl-CoA synthetase-like"/>
    <property type="match status" value="1"/>
</dbReference>
<dbReference type="Pfam" id="PF00501">
    <property type="entry name" value="AMP-binding"/>
    <property type="match status" value="1"/>
</dbReference>
<dbReference type="PROSITE" id="PS00455">
    <property type="entry name" value="AMP_BINDING"/>
    <property type="match status" value="1"/>
</dbReference>
<gene>
    <name evidence="3" type="ORF">ACFFVI_06340</name>
</gene>
<dbReference type="InterPro" id="IPR025110">
    <property type="entry name" value="AMP-bd_C"/>
</dbReference>
<feature type="domain" description="AMP-binding enzyme C-terminal" evidence="2">
    <location>
        <begin position="308"/>
        <end position="385"/>
    </location>
</feature>
<dbReference type="InterPro" id="IPR050237">
    <property type="entry name" value="ATP-dep_AMP-bd_enzyme"/>
</dbReference>
<accession>A0ABV5LR75</accession>
<dbReference type="InterPro" id="IPR042099">
    <property type="entry name" value="ANL_N_sf"/>
</dbReference>
<evidence type="ECO:0000259" key="1">
    <source>
        <dbReference type="Pfam" id="PF00501"/>
    </source>
</evidence>
<evidence type="ECO:0000259" key="2">
    <source>
        <dbReference type="Pfam" id="PF13193"/>
    </source>
</evidence>
<keyword evidence="4" id="KW-1185">Reference proteome</keyword>
<dbReference type="PANTHER" id="PTHR43767">
    <property type="entry name" value="LONG-CHAIN-FATTY-ACID--COA LIGASE"/>
    <property type="match status" value="1"/>
</dbReference>
<comment type="caution">
    <text evidence="3">The sequence shown here is derived from an EMBL/GenBank/DDBJ whole genome shotgun (WGS) entry which is preliminary data.</text>
</comment>
<dbReference type="Proteomes" id="UP001589748">
    <property type="component" value="Unassembled WGS sequence"/>
</dbReference>
<dbReference type="InterPro" id="IPR000873">
    <property type="entry name" value="AMP-dep_synth/lig_dom"/>
</dbReference>
<dbReference type="Gene3D" id="3.40.50.12780">
    <property type="entry name" value="N-terminal domain of ligase-like"/>
    <property type="match status" value="1"/>
</dbReference>
<organism evidence="3 4">
    <name type="scientific">Kineococcus gynurae</name>
    <dbReference type="NCBI Taxonomy" id="452979"/>
    <lineage>
        <taxon>Bacteria</taxon>
        <taxon>Bacillati</taxon>
        <taxon>Actinomycetota</taxon>
        <taxon>Actinomycetes</taxon>
        <taxon>Kineosporiales</taxon>
        <taxon>Kineosporiaceae</taxon>
        <taxon>Kineococcus</taxon>
    </lineage>
</organism>
<dbReference type="InterPro" id="IPR020845">
    <property type="entry name" value="AMP-binding_CS"/>
</dbReference>